<dbReference type="CDD" id="cd12693">
    <property type="entry name" value="RRM2_PTBP1_like"/>
    <property type="match status" value="1"/>
</dbReference>
<name>A0A9J7H961_CRIGR</name>
<dbReference type="SMART" id="SM00360">
    <property type="entry name" value="RRM"/>
    <property type="match status" value="4"/>
</dbReference>
<dbReference type="InterPro" id="IPR035979">
    <property type="entry name" value="RBD_domain_sf"/>
</dbReference>
<evidence type="ECO:0000256" key="5">
    <source>
        <dbReference type="SAM" id="MobiDB-lite"/>
    </source>
</evidence>
<evidence type="ECO:0000259" key="6">
    <source>
        <dbReference type="PROSITE" id="PS50102"/>
    </source>
</evidence>
<dbReference type="InterPro" id="IPR006536">
    <property type="entry name" value="HnRNP-L/PTB"/>
</dbReference>
<gene>
    <name evidence="8" type="primary">LOC100758684</name>
</gene>
<dbReference type="InterPro" id="IPR000504">
    <property type="entry name" value="RRM_dom"/>
</dbReference>
<dbReference type="NCBIfam" id="TIGR01649">
    <property type="entry name" value="hnRNP-L_PTB"/>
    <property type="match status" value="1"/>
</dbReference>
<feature type="domain" description="RRM" evidence="6">
    <location>
        <begin position="155"/>
        <end position="241"/>
    </location>
</feature>
<dbReference type="AlphaFoldDB" id="A0A9J7H961"/>
<dbReference type="GO" id="GO:0006397">
    <property type="term" value="P:mRNA processing"/>
    <property type="evidence" value="ECO:0007669"/>
    <property type="project" value="InterPro"/>
</dbReference>
<dbReference type="Proteomes" id="UP001108280">
    <property type="component" value="Chromosome X"/>
</dbReference>
<dbReference type="GO" id="GO:0005634">
    <property type="term" value="C:nucleus"/>
    <property type="evidence" value="ECO:0007669"/>
    <property type="project" value="InterPro"/>
</dbReference>
<keyword evidence="1" id="KW-0597">Phosphoprotein</keyword>
<reference evidence="7" key="1">
    <citation type="journal article" date="2018" name="Biotechnol. Bioeng.">
        <title>A reference genome of the Chinese hamster based on a hybrid assembly strategy.</title>
        <authorList>
            <person name="Rupp O."/>
            <person name="MacDonald M.L."/>
            <person name="Li S."/>
            <person name="Dhiman H."/>
            <person name="Polson S."/>
            <person name="Griep S."/>
            <person name="Heffner K."/>
            <person name="Hernandez I."/>
            <person name="Brinkrolf K."/>
            <person name="Jadhav V."/>
            <person name="Samoudi M."/>
            <person name="Hao H."/>
            <person name="Kingham B."/>
            <person name="Goesmann A."/>
            <person name="Betenbaugh M.J."/>
            <person name="Lewis N.E."/>
            <person name="Borth N."/>
            <person name="Lee K.H."/>
        </authorList>
    </citation>
    <scope>NUCLEOTIDE SEQUENCE [LARGE SCALE GENOMIC DNA]</scope>
    <source>
        <strain evidence="7">17A/GY</strain>
    </source>
</reference>
<dbReference type="FunFam" id="3.30.70.330:FF:000341">
    <property type="entry name" value="Hephaestus, isoform C"/>
    <property type="match status" value="1"/>
</dbReference>
<reference evidence="8" key="3">
    <citation type="submission" date="2025-08" db="UniProtKB">
        <authorList>
            <consortium name="RefSeq"/>
        </authorList>
    </citation>
    <scope>IDENTIFICATION</scope>
    <source>
        <strain evidence="8">17A/GY</strain>
        <tissue evidence="8">Liver</tissue>
    </source>
</reference>
<sequence>MSSNSPPACMETDSKRFKRNSRRTEGPSKVIHIHRMPNSVTEREVLCLALPFGKVSNLMLLKGKNQALMEMSTEENANAMVNYYTWVTPVLRGQPIHIQFSHYKELKVSRPRSQVGAQTGLPASETSDQAGNVASATPAAVVDTGTAVARQSPVLRILVENYFYQVTLEVLHQLFSRFGTVLKIIIYSKNSRFQVLLQYAHPLSAQRAKLFLDGQNIYDACCTLRIAFSGLTDLTVKYNNEKSRDYTRPDLPSGDSQPLPAQKMTTAFGAPVVIAASPHASPGVPHTFAFSQVAAGLAMPEVCKALAPLAVPEVVVAAAAAAAESTVVTSGSPGGANAVLLVANLNPEKVTPQSLFILFGAYGNVQRVKILYNRKENALVQMADGCQAELALKHLNGHKLHGKSLCIMPSKHLSVKLPREGKEDQGLTKDYVNSPLHRFKKPGSKNFQNIFPPSATLHLSNLPTSVLEEDLKKLFSSSGGSVKAFKFFPKDHKMALIRMGSVEEAIQALVDLHGHLLGQNHHLRVSFSRITI</sequence>
<keyword evidence="7" id="KW-1185">Reference proteome</keyword>
<dbReference type="SUPFAM" id="SSF54928">
    <property type="entry name" value="RNA-binding domain, RBD"/>
    <property type="match status" value="4"/>
</dbReference>
<dbReference type="FunFam" id="3.30.70.330:FF:000036">
    <property type="entry name" value="polypyrimidine tract-binding protein 1 isoform X2"/>
    <property type="match status" value="1"/>
</dbReference>
<evidence type="ECO:0000313" key="8">
    <source>
        <dbReference type="RefSeq" id="XP_035306132.1"/>
    </source>
</evidence>
<keyword evidence="3 4" id="KW-0694">RNA-binding</keyword>
<evidence type="ECO:0000256" key="1">
    <source>
        <dbReference type="ARBA" id="ARBA00022553"/>
    </source>
</evidence>
<feature type="domain" description="RRM" evidence="6">
    <location>
        <begin position="338"/>
        <end position="412"/>
    </location>
</feature>
<proteinExistence type="predicted"/>
<dbReference type="GeneID" id="100758684"/>
<feature type="domain" description="RRM" evidence="6">
    <location>
        <begin position="455"/>
        <end position="530"/>
    </location>
</feature>
<accession>A0A9J7H961</accession>
<dbReference type="PANTHER" id="PTHR15592">
    <property type="entry name" value="MATRIN 3/NUCLEAR PROTEIN 220-RELATED"/>
    <property type="match status" value="1"/>
</dbReference>
<keyword evidence="2" id="KW-0677">Repeat</keyword>
<evidence type="ECO:0000256" key="3">
    <source>
        <dbReference type="ARBA" id="ARBA00022884"/>
    </source>
</evidence>
<feature type="region of interest" description="Disordered" evidence="5">
    <location>
        <begin position="1"/>
        <end position="26"/>
    </location>
</feature>
<dbReference type="Pfam" id="PF00076">
    <property type="entry name" value="RRM_1"/>
    <property type="match status" value="1"/>
</dbReference>
<dbReference type="PROSITE" id="PS50102">
    <property type="entry name" value="RRM"/>
    <property type="match status" value="4"/>
</dbReference>
<feature type="domain" description="RRM" evidence="6">
    <location>
        <begin position="29"/>
        <end position="113"/>
    </location>
</feature>
<dbReference type="InterPro" id="IPR012677">
    <property type="entry name" value="Nucleotide-bd_a/b_plait_sf"/>
</dbReference>
<evidence type="ECO:0000313" key="7">
    <source>
        <dbReference type="Proteomes" id="UP001108280"/>
    </source>
</evidence>
<evidence type="ECO:0000256" key="4">
    <source>
        <dbReference type="PROSITE-ProRule" id="PRU00176"/>
    </source>
</evidence>
<evidence type="ECO:0000256" key="2">
    <source>
        <dbReference type="ARBA" id="ARBA00022737"/>
    </source>
</evidence>
<protein>
    <submittedName>
        <fullName evidence="8">Polypyrimidine tract-binding protein 1 isoform X3</fullName>
    </submittedName>
</protein>
<organism evidence="7 8">
    <name type="scientific">Cricetulus griseus</name>
    <name type="common">Chinese hamster</name>
    <name type="synonym">Cricetulus barabensis griseus</name>
    <dbReference type="NCBI Taxonomy" id="10029"/>
    <lineage>
        <taxon>Eukaryota</taxon>
        <taxon>Metazoa</taxon>
        <taxon>Chordata</taxon>
        <taxon>Craniata</taxon>
        <taxon>Vertebrata</taxon>
        <taxon>Euteleostomi</taxon>
        <taxon>Mammalia</taxon>
        <taxon>Eutheria</taxon>
        <taxon>Euarchontoglires</taxon>
        <taxon>Glires</taxon>
        <taxon>Rodentia</taxon>
        <taxon>Myomorpha</taxon>
        <taxon>Muroidea</taxon>
        <taxon>Cricetidae</taxon>
        <taxon>Cricetinae</taxon>
        <taxon>Cricetulus</taxon>
    </lineage>
</organism>
<dbReference type="Pfam" id="PF13893">
    <property type="entry name" value="RRM_5"/>
    <property type="match status" value="1"/>
</dbReference>
<dbReference type="GO" id="GO:0003723">
    <property type="term" value="F:RNA binding"/>
    <property type="evidence" value="ECO:0007669"/>
    <property type="project" value="UniProtKB-UniRule"/>
</dbReference>
<reference evidence="7" key="2">
    <citation type="journal article" date="2020" name="Biotechnol. Bioeng.">
        <title>Chromosome-scale scaffolds for the Chinese hamster reference genome assembly to facilitate the study of the CHO epigenome.</title>
        <authorList>
            <person name="Hilliard W."/>
            <person name="MacDonald M."/>
            <person name="Lee K.H."/>
        </authorList>
    </citation>
    <scope>NUCLEOTIDE SEQUENCE [LARGE SCALE GENOMIC DNA]</scope>
    <source>
        <strain evidence="7">17A/GY</strain>
    </source>
</reference>
<dbReference type="Pfam" id="PF11835">
    <property type="entry name" value="RRM_8"/>
    <property type="match status" value="1"/>
</dbReference>
<dbReference type="Gene3D" id="3.30.70.330">
    <property type="match status" value="4"/>
</dbReference>
<dbReference type="RefSeq" id="XP_035306132.1">
    <property type="nucleotide sequence ID" value="XM_035450241.1"/>
</dbReference>
<dbReference type="InterPro" id="IPR021790">
    <property type="entry name" value="PTBP1-like_RRM2"/>
</dbReference>